<dbReference type="Pfam" id="PF03819">
    <property type="entry name" value="MazG"/>
    <property type="match status" value="2"/>
</dbReference>
<evidence type="ECO:0000256" key="1">
    <source>
        <dbReference type="ARBA" id="ARBA00052141"/>
    </source>
</evidence>
<comment type="catalytic activity">
    <reaction evidence="1">
        <text>ATP + H2O = AMP + diphosphate + H(+)</text>
        <dbReference type="Rhea" id="RHEA:14245"/>
        <dbReference type="ChEBI" id="CHEBI:15377"/>
        <dbReference type="ChEBI" id="CHEBI:15378"/>
        <dbReference type="ChEBI" id="CHEBI:30616"/>
        <dbReference type="ChEBI" id="CHEBI:33019"/>
        <dbReference type="ChEBI" id="CHEBI:456215"/>
        <dbReference type="EC" id="3.6.1.8"/>
    </reaction>
</comment>
<dbReference type="STRING" id="1312852.EG19_07420"/>
<evidence type="ECO:0000256" key="3">
    <source>
        <dbReference type="ARBA" id="ARBA00066372"/>
    </source>
</evidence>
<dbReference type="FunFam" id="1.10.287.1080:FF:000003">
    <property type="entry name" value="Nucleoside triphosphate pyrophosphohydrolase"/>
    <property type="match status" value="1"/>
</dbReference>
<organism evidence="6 7">
    <name type="scientific">Thermoanaerobaculum aquaticum</name>
    <dbReference type="NCBI Taxonomy" id="1312852"/>
    <lineage>
        <taxon>Bacteria</taxon>
        <taxon>Pseudomonadati</taxon>
        <taxon>Acidobacteriota</taxon>
        <taxon>Thermoanaerobaculia</taxon>
        <taxon>Thermoanaerobaculales</taxon>
        <taxon>Thermoanaerobaculaceae</taxon>
        <taxon>Thermoanaerobaculum</taxon>
    </lineage>
</organism>
<gene>
    <name evidence="6" type="ORF">EG19_07420</name>
</gene>
<dbReference type="InterPro" id="IPR048015">
    <property type="entry name" value="NTP-PPase_MazG-like_N"/>
</dbReference>
<dbReference type="NCBIfam" id="TIGR00444">
    <property type="entry name" value="mazG"/>
    <property type="match status" value="1"/>
</dbReference>
<dbReference type="Gene3D" id="1.10.287.1080">
    <property type="entry name" value="MazG-like"/>
    <property type="match status" value="2"/>
</dbReference>
<dbReference type="EMBL" id="JMFG01000029">
    <property type="protein sequence ID" value="KDA53134.1"/>
    <property type="molecule type" value="Genomic_DNA"/>
</dbReference>
<dbReference type="EC" id="3.6.1.8" evidence="3"/>
<evidence type="ECO:0000256" key="4">
    <source>
        <dbReference type="ARBA" id="ARBA00074799"/>
    </source>
</evidence>
<evidence type="ECO:0000259" key="5">
    <source>
        <dbReference type="Pfam" id="PF03819"/>
    </source>
</evidence>
<dbReference type="InterPro" id="IPR011551">
    <property type="entry name" value="NTP_PyrPHydrolase_MazG"/>
</dbReference>
<comment type="similarity">
    <text evidence="2">Belongs to the nucleoside triphosphate pyrophosphohydrolase family.</text>
</comment>
<dbReference type="SUPFAM" id="SSF101386">
    <property type="entry name" value="all-alpha NTP pyrophosphatases"/>
    <property type="match status" value="2"/>
</dbReference>
<evidence type="ECO:0000313" key="6">
    <source>
        <dbReference type="EMBL" id="KDA53134.1"/>
    </source>
</evidence>
<dbReference type="GO" id="GO:0046061">
    <property type="term" value="P:dATP catabolic process"/>
    <property type="evidence" value="ECO:0007669"/>
    <property type="project" value="TreeGrafter"/>
</dbReference>
<dbReference type="GO" id="GO:0046047">
    <property type="term" value="P:TTP catabolic process"/>
    <property type="evidence" value="ECO:0007669"/>
    <property type="project" value="TreeGrafter"/>
</dbReference>
<feature type="domain" description="NTP pyrophosphohydrolase MazG-like" evidence="5">
    <location>
        <begin position="29"/>
        <end position="102"/>
    </location>
</feature>
<feature type="domain" description="NTP pyrophosphohydrolase MazG-like" evidence="5">
    <location>
        <begin position="160"/>
        <end position="226"/>
    </location>
</feature>
<evidence type="ECO:0000256" key="2">
    <source>
        <dbReference type="ARBA" id="ARBA00061115"/>
    </source>
</evidence>
<dbReference type="GO" id="GO:0046076">
    <property type="term" value="P:dTTP catabolic process"/>
    <property type="evidence" value="ECO:0007669"/>
    <property type="project" value="TreeGrafter"/>
</dbReference>
<dbReference type="PANTHER" id="PTHR30522">
    <property type="entry name" value="NUCLEOSIDE TRIPHOSPHATE PYROPHOSPHOHYDROLASE"/>
    <property type="match status" value="1"/>
</dbReference>
<dbReference type="InterPro" id="IPR048011">
    <property type="entry name" value="NTP-PPase_MazG-like_C"/>
</dbReference>
<dbReference type="GO" id="GO:0047693">
    <property type="term" value="F:ATP diphosphatase activity"/>
    <property type="evidence" value="ECO:0007669"/>
    <property type="project" value="UniProtKB-EC"/>
</dbReference>
<dbReference type="GO" id="GO:0046081">
    <property type="term" value="P:dUTP catabolic process"/>
    <property type="evidence" value="ECO:0007669"/>
    <property type="project" value="TreeGrafter"/>
</dbReference>
<dbReference type="NCBIfam" id="NF007113">
    <property type="entry name" value="PRK09562.1"/>
    <property type="match status" value="1"/>
</dbReference>
<dbReference type="GO" id="GO:0046052">
    <property type="term" value="P:UTP catabolic process"/>
    <property type="evidence" value="ECO:0007669"/>
    <property type="project" value="TreeGrafter"/>
</dbReference>
<dbReference type="AlphaFoldDB" id="A0A062XUS5"/>
<accession>A0A062XUS5</accession>
<protein>
    <recommendedName>
        <fullName evidence="4">Nucleoside triphosphate pyrophosphohydrolase</fullName>
        <ecNumber evidence="3">3.6.1.8</ecNumber>
    </recommendedName>
</protein>
<keyword evidence="7" id="KW-1185">Reference proteome</keyword>
<dbReference type="CDD" id="cd11529">
    <property type="entry name" value="NTP-PPase_MazG_Cterm"/>
    <property type="match status" value="1"/>
</dbReference>
<reference evidence="6 7" key="1">
    <citation type="submission" date="2014-04" db="EMBL/GenBank/DDBJ databases">
        <title>The Genome Sequence of Thermoanaerobaculum aquaticum MP-01, The First Cultivated Group 23 Acidobacterium.</title>
        <authorList>
            <person name="Stamps B.W."/>
            <person name="Losey N.A."/>
            <person name="Lawson P.A."/>
            <person name="Stevenson B.S."/>
        </authorList>
    </citation>
    <scope>NUCLEOTIDE SEQUENCE [LARGE SCALE GENOMIC DNA]</scope>
    <source>
        <strain evidence="6 7">MP-01</strain>
    </source>
</reference>
<dbReference type="Proteomes" id="UP000027284">
    <property type="component" value="Unassembled WGS sequence"/>
</dbReference>
<name>A0A062XUS5_9BACT</name>
<sequence>MGSEHPFDRLRELCARLRSPEGCPWDREQTLESLRAYIVEEAYEVVDAITAGKPEALAEELGDLLFQVIFVAQLAEERGWFDVVKVCELIHAKMVARHPHVFGDVRVASAQEVVQNWEKIKKNEKKRGALGGVPESLPALLKTLRITEKAAALGFDWEKPEDVLTKVREEVEELAQVVGRSKDERDEAKLREELGDVLFSIANVARHLRVDPEAALQAANRKFAQRFAAMEALASARGWSLDGCTMEQLEALWQQAKAQTDP</sequence>
<dbReference type="GO" id="GO:0006950">
    <property type="term" value="P:response to stress"/>
    <property type="evidence" value="ECO:0007669"/>
    <property type="project" value="UniProtKB-ARBA"/>
</dbReference>
<dbReference type="GO" id="GO:0006203">
    <property type="term" value="P:dGTP catabolic process"/>
    <property type="evidence" value="ECO:0007669"/>
    <property type="project" value="TreeGrafter"/>
</dbReference>
<evidence type="ECO:0000313" key="7">
    <source>
        <dbReference type="Proteomes" id="UP000027284"/>
    </source>
</evidence>
<dbReference type="CDD" id="cd11528">
    <property type="entry name" value="NTP-PPase_MazG_Nterm"/>
    <property type="match status" value="1"/>
</dbReference>
<proteinExistence type="inferred from homology"/>
<dbReference type="FunFam" id="1.10.287.1080:FF:000001">
    <property type="entry name" value="Nucleoside triphosphate pyrophosphohydrolase"/>
    <property type="match status" value="1"/>
</dbReference>
<dbReference type="PANTHER" id="PTHR30522:SF0">
    <property type="entry name" value="NUCLEOSIDE TRIPHOSPHATE PYROPHOSPHOHYDROLASE"/>
    <property type="match status" value="1"/>
</dbReference>
<dbReference type="InterPro" id="IPR004518">
    <property type="entry name" value="MazG-like_dom"/>
</dbReference>
<dbReference type="OrthoDB" id="9808939at2"/>
<comment type="caution">
    <text evidence="6">The sequence shown here is derived from an EMBL/GenBank/DDBJ whole genome shotgun (WGS) entry which is preliminary data.</text>
</comment>
<dbReference type="RefSeq" id="WP_038050167.1">
    <property type="nucleotide sequence ID" value="NZ_JMFG01000029.1"/>
</dbReference>